<dbReference type="InterPro" id="IPR000073">
    <property type="entry name" value="AB_hydrolase_1"/>
</dbReference>
<dbReference type="PANTHER" id="PTHR43798">
    <property type="entry name" value="MONOACYLGLYCEROL LIPASE"/>
    <property type="match status" value="1"/>
</dbReference>
<name>A0A815NT09_ADIRI</name>
<evidence type="ECO:0000259" key="1">
    <source>
        <dbReference type="Pfam" id="PF00561"/>
    </source>
</evidence>
<dbReference type="EMBL" id="CAJNOJ010000411">
    <property type="protein sequence ID" value="CAF1438709.1"/>
    <property type="molecule type" value="Genomic_DNA"/>
</dbReference>
<dbReference type="Pfam" id="PF00561">
    <property type="entry name" value="Abhydrolase_1"/>
    <property type="match status" value="1"/>
</dbReference>
<evidence type="ECO:0000313" key="4">
    <source>
        <dbReference type="Proteomes" id="UP000663828"/>
    </source>
</evidence>
<dbReference type="GO" id="GO:0047372">
    <property type="term" value="F:monoacylglycerol lipase activity"/>
    <property type="evidence" value="ECO:0007669"/>
    <property type="project" value="TreeGrafter"/>
</dbReference>
<dbReference type="PANTHER" id="PTHR43798:SF33">
    <property type="entry name" value="HYDROLASE, PUTATIVE (AFU_ORTHOLOGUE AFUA_2G14860)-RELATED"/>
    <property type="match status" value="1"/>
</dbReference>
<feature type="domain" description="AB hydrolase-1" evidence="1">
    <location>
        <begin position="31"/>
        <end position="259"/>
    </location>
</feature>
<reference evidence="2" key="1">
    <citation type="submission" date="2021-02" db="EMBL/GenBank/DDBJ databases">
        <authorList>
            <person name="Nowell W R."/>
        </authorList>
    </citation>
    <scope>NUCLEOTIDE SEQUENCE</scope>
</reference>
<dbReference type="Gene3D" id="3.40.50.1820">
    <property type="entry name" value="alpha/beta hydrolase"/>
    <property type="match status" value="1"/>
</dbReference>
<dbReference type="Proteomes" id="UP000663828">
    <property type="component" value="Unassembled WGS sequence"/>
</dbReference>
<dbReference type="GO" id="GO:0016020">
    <property type="term" value="C:membrane"/>
    <property type="evidence" value="ECO:0007669"/>
    <property type="project" value="TreeGrafter"/>
</dbReference>
<gene>
    <name evidence="2" type="ORF">EDS130_LOCUS38710</name>
    <name evidence="3" type="ORF">XAT740_LOCUS36242</name>
</gene>
<dbReference type="Proteomes" id="UP000663852">
    <property type="component" value="Unassembled WGS sequence"/>
</dbReference>
<protein>
    <recommendedName>
        <fullName evidence="1">AB hydrolase-1 domain-containing protein</fullName>
    </recommendedName>
</protein>
<dbReference type="GO" id="GO:0046464">
    <property type="term" value="P:acylglycerol catabolic process"/>
    <property type="evidence" value="ECO:0007669"/>
    <property type="project" value="TreeGrafter"/>
</dbReference>
<organism evidence="2 5">
    <name type="scientific">Adineta ricciae</name>
    <name type="common">Rotifer</name>
    <dbReference type="NCBI Taxonomy" id="249248"/>
    <lineage>
        <taxon>Eukaryota</taxon>
        <taxon>Metazoa</taxon>
        <taxon>Spiralia</taxon>
        <taxon>Gnathifera</taxon>
        <taxon>Rotifera</taxon>
        <taxon>Eurotatoria</taxon>
        <taxon>Bdelloidea</taxon>
        <taxon>Adinetida</taxon>
        <taxon>Adinetidae</taxon>
        <taxon>Adineta</taxon>
    </lineage>
</organism>
<accession>A0A815NT09</accession>
<keyword evidence="4" id="KW-1185">Reference proteome</keyword>
<dbReference type="PRINTS" id="PR00111">
    <property type="entry name" value="ABHYDROLASE"/>
</dbReference>
<sequence length="280" mass="31620">MTYKELLHMPLDNGVNIAYRLSHPIDKSLETIVMHHAFLMNSRFYDQQFKDTRYANYNLISIDAHGHGETTGRGDKFTFWDTASDSLQLLTKLGVDRFYAMGTTQGASIALRMALLEPQRVKGLILLATTVYATPEQARINAGKGRAKWCETKIPSDEAITMRAGSFGGPTRINEKVFEKLKEMWIQRHAGAEGYDPALNCLLDRDAIDDQLDKITMPTMVLHGSEDRIITTDEVNMWVPKLPNLWKFLVVERGVHHLPLTEPGNDVAADLITQFIKETS</sequence>
<evidence type="ECO:0000313" key="3">
    <source>
        <dbReference type="EMBL" id="CAF1439667.1"/>
    </source>
</evidence>
<evidence type="ECO:0000313" key="5">
    <source>
        <dbReference type="Proteomes" id="UP000663852"/>
    </source>
</evidence>
<proteinExistence type="predicted"/>
<dbReference type="AlphaFoldDB" id="A0A815NT09"/>
<evidence type="ECO:0000313" key="2">
    <source>
        <dbReference type="EMBL" id="CAF1438709.1"/>
    </source>
</evidence>
<dbReference type="OrthoDB" id="19657at2759"/>
<dbReference type="InterPro" id="IPR029058">
    <property type="entry name" value="AB_hydrolase_fold"/>
</dbReference>
<dbReference type="EMBL" id="CAJNOR010003701">
    <property type="protein sequence ID" value="CAF1439667.1"/>
    <property type="molecule type" value="Genomic_DNA"/>
</dbReference>
<dbReference type="InterPro" id="IPR050266">
    <property type="entry name" value="AB_hydrolase_sf"/>
</dbReference>
<comment type="caution">
    <text evidence="2">The sequence shown here is derived from an EMBL/GenBank/DDBJ whole genome shotgun (WGS) entry which is preliminary data.</text>
</comment>
<dbReference type="SUPFAM" id="SSF53474">
    <property type="entry name" value="alpha/beta-Hydrolases"/>
    <property type="match status" value="1"/>
</dbReference>